<accession>A0A1J7IXF2</accession>
<proteinExistence type="predicted"/>
<dbReference type="EMBL" id="KV875126">
    <property type="protein sequence ID" value="OIW22272.1"/>
    <property type="molecule type" value="Genomic_DNA"/>
</dbReference>
<evidence type="ECO:0000313" key="3">
    <source>
        <dbReference type="Proteomes" id="UP000182658"/>
    </source>
</evidence>
<gene>
    <name evidence="2" type="ORF">CONLIGDRAFT_687714</name>
</gene>
<reference evidence="2 3" key="1">
    <citation type="submission" date="2016-10" db="EMBL/GenBank/DDBJ databases">
        <title>Draft genome sequence of Coniochaeta ligniaria NRRL30616, a lignocellulolytic fungus for bioabatement of inhibitors in plant biomass hydrolysates.</title>
        <authorList>
            <consortium name="DOE Joint Genome Institute"/>
            <person name="Jimenez D.J."/>
            <person name="Hector R.E."/>
            <person name="Riley R."/>
            <person name="Sun H."/>
            <person name="Grigoriev I.V."/>
            <person name="Van Elsas J.D."/>
            <person name="Nichols N.N."/>
        </authorList>
    </citation>
    <scope>NUCLEOTIDE SEQUENCE [LARGE SCALE GENOMIC DNA]</scope>
    <source>
        <strain evidence="2 3">NRRL 30616</strain>
    </source>
</reference>
<evidence type="ECO:0000313" key="2">
    <source>
        <dbReference type="EMBL" id="OIW22272.1"/>
    </source>
</evidence>
<name>A0A1J7IXF2_9PEZI</name>
<dbReference type="Proteomes" id="UP000182658">
    <property type="component" value="Unassembled WGS sequence"/>
</dbReference>
<organism evidence="2 3">
    <name type="scientific">Coniochaeta ligniaria NRRL 30616</name>
    <dbReference type="NCBI Taxonomy" id="1408157"/>
    <lineage>
        <taxon>Eukaryota</taxon>
        <taxon>Fungi</taxon>
        <taxon>Dikarya</taxon>
        <taxon>Ascomycota</taxon>
        <taxon>Pezizomycotina</taxon>
        <taxon>Sordariomycetes</taxon>
        <taxon>Sordariomycetidae</taxon>
        <taxon>Coniochaetales</taxon>
        <taxon>Coniochaetaceae</taxon>
        <taxon>Coniochaeta</taxon>
    </lineage>
</organism>
<evidence type="ECO:0000256" key="1">
    <source>
        <dbReference type="SAM" id="Phobius"/>
    </source>
</evidence>
<protein>
    <submittedName>
        <fullName evidence="2">Uncharacterized protein</fullName>
    </submittedName>
</protein>
<sequence length="123" mass="13615">MHDAEVANGQWLQQGGLGVTEVVDASADISPQGIMEFFHPIWRHLGSMTNCRPHGRVARTTWWSDMLLNSNVLLWITRIALVTSLGLMIIRHDAAVGLDLRGDVLQCRGRRVVDQGRVAGCTI</sequence>
<feature type="transmembrane region" description="Helical" evidence="1">
    <location>
        <begin position="72"/>
        <end position="90"/>
    </location>
</feature>
<keyword evidence="3" id="KW-1185">Reference proteome</keyword>
<keyword evidence="1" id="KW-0812">Transmembrane</keyword>
<keyword evidence="1" id="KW-0472">Membrane</keyword>
<keyword evidence="1" id="KW-1133">Transmembrane helix</keyword>
<dbReference type="InParanoid" id="A0A1J7IXF2"/>
<dbReference type="AlphaFoldDB" id="A0A1J7IXF2"/>